<dbReference type="EMBL" id="BPWL01000008">
    <property type="protein sequence ID" value="GJJ13116.1"/>
    <property type="molecule type" value="Genomic_DNA"/>
</dbReference>
<name>A0AAV5AKZ7_9AGAM</name>
<feature type="region of interest" description="Disordered" evidence="1">
    <location>
        <begin position="29"/>
        <end position="62"/>
    </location>
</feature>
<organism evidence="2 3">
    <name type="scientific">Clathrus columnatus</name>
    <dbReference type="NCBI Taxonomy" id="1419009"/>
    <lineage>
        <taxon>Eukaryota</taxon>
        <taxon>Fungi</taxon>
        <taxon>Dikarya</taxon>
        <taxon>Basidiomycota</taxon>
        <taxon>Agaricomycotina</taxon>
        <taxon>Agaricomycetes</taxon>
        <taxon>Phallomycetidae</taxon>
        <taxon>Phallales</taxon>
        <taxon>Clathraceae</taxon>
        <taxon>Clathrus</taxon>
    </lineage>
</organism>
<dbReference type="AlphaFoldDB" id="A0AAV5AKZ7"/>
<reference evidence="2" key="1">
    <citation type="submission" date="2021-10" db="EMBL/GenBank/DDBJ databases">
        <title>De novo Genome Assembly of Clathrus columnatus (Basidiomycota, Fungi) Using Illumina and Nanopore Sequence Data.</title>
        <authorList>
            <person name="Ogiso-Tanaka E."/>
            <person name="Itagaki H."/>
            <person name="Hosoya T."/>
            <person name="Hosaka K."/>
        </authorList>
    </citation>
    <scope>NUCLEOTIDE SEQUENCE</scope>
    <source>
        <strain evidence="2">MO-923</strain>
    </source>
</reference>
<gene>
    <name evidence="2" type="ORF">Clacol_007366</name>
</gene>
<dbReference type="Proteomes" id="UP001050691">
    <property type="component" value="Unassembled WGS sequence"/>
</dbReference>
<sequence length="62" mass="7157">MPKSVQRTISSVLRRLCTCAGNEHCTHPSVKRQYRPLNPPNKEGRPIIEKAEMLDPEDRSWV</sequence>
<feature type="compositionally biased region" description="Basic and acidic residues" evidence="1">
    <location>
        <begin position="42"/>
        <end position="62"/>
    </location>
</feature>
<accession>A0AAV5AKZ7</accession>
<evidence type="ECO:0000313" key="2">
    <source>
        <dbReference type="EMBL" id="GJJ13116.1"/>
    </source>
</evidence>
<proteinExistence type="predicted"/>
<comment type="caution">
    <text evidence="2">The sequence shown here is derived from an EMBL/GenBank/DDBJ whole genome shotgun (WGS) entry which is preliminary data.</text>
</comment>
<protein>
    <submittedName>
        <fullName evidence="2">Uncharacterized protein</fullName>
    </submittedName>
</protein>
<evidence type="ECO:0000313" key="3">
    <source>
        <dbReference type="Proteomes" id="UP001050691"/>
    </source>
</evidence>
<keyword evidence="3" id="KW-1185">Reference proteome</keyword>
<evidence type="ECO:0000256" key="1">
    <source>
        <dbReference type="SAM" id="MobiDB-lite"/>
    </source>
</evidence>